<feature type="coiled-coil region" evidence="1">
    <location>
        <begin position="283"/>
        <end position="354"/>
    </location>
</feature>
<dbReference type="Proteomes" id="UP001152747">
    <property type="component" value="Unassembled WGS sequence"/>
</dbReference>
<comment type="caution">
    <text evidence="2">The sequence shown here is derived from an EMBL/GenBank/DDBJ whole genome shotgun (WGS) entry which is preliminary data.</text>
</comment>
<keyword evidence="3" id="KW-1185">Reference proteome</keyword>
<protein>
    <submittedName>
        <fullName evidence="2">Uncharacterized protein</fullName>
    </submittedName>
</protein>
<accession>A0A9P1IUJ6</accession>
<evidence type="ECO:0000256" key="1">
    <source>
        <dbReference type="SAM" id="Coils"/>
    </source>
</evidence>
<name>A0A9P1IUJ6_9PELO</name>
<proteinExistence type="predicted"/>
<evidence type="ECO:0000313" key="2">
    <source>
        <dbReference type="EMBL" id="CAI5452418.1"/>
    </source>
</evidence>
<gene>
    <name evidence="2" type="ORF">CAMP_LOCUS15055</name>
</gene>
<evidence type="ECO:0000313" key="3">
    <source>
        <dbReference type="Proteomes" id="UP001152747"/>
    </source>
</evidence>
<sequence>MALLPRKEIKTLEEPISIKNQTDGFKSLSLSDPTTVTPKNTNSTKPVQNLAIFDKSLTGLPESATVKNLIESAKSTEHIVESTTSSNLADRKSVDTSEVLPGSIKLEQLSQNVEQFATTEHVSEPTINLVDQKNVELENSTISELTTSKSLIQSEKQRNSETIETSTIFIPVKDIIDRNDDSILSSTPSNEQSTAHQSLVNKIGSENLLEVTTTGNISKSSEDLENVSSSVNPIESSTLQSLINQKSDIETDSSISQLITSTTLQNLVDQKPNARKTSVSEINIGAKNTLTEIETKLRSYEEKLLEKLRKAEINAENELKAEKVEALEEITDAKEKLKLEVANAVKNIKEVGKKGRSSIEKRGISHLIKSYKS</sequence>
<reference evidence="2" key="1">
    <citation type="submission" date="2022-11" db="EMBL/GenBank/DDBJ databases">
        <authorList>
            <person name="Kikuchi T."/>
        </authorList>
    </citation>
    <scope>NUCLEOTIDE SEQUENCE</scope>
    <source>
        <strain evidence="2">PS1010</strain>
    </source>
</reference>
<keyword evidence="1" id="KW-0175">Coiled coil</keyword>
<dbReference type="AlphaFoldDB" id="A0A9P1IUJ6"/>
<organism evidence="2 3">
    <name type="scientific">Caenorhabditis angaria</name>
    <dbReference type="NCBI Taxonomy" id="860376"/>
    <lineage>
        <taxon>Eukaryota</taxon>
        <taxon>Metazoa</taxon>
        <taxon>Ecdysozoa</taxon>
        <taxon>Nematoda</taxon>
        <taxon>Chromadorea</taxon>
        <taxon>Rhabditida</taxon>
        <taxon>Rhabditina</taxon>
        <taxon>Rhabditomorpha</taxon>
        <taxon>Rhabditoidea</taxon>
        <taxon>Rhabditidae</taxon>
        <taxon>Peloderinae</taxon>
        <taxon>Caenorhabditis</taxon>
    </lineage>
</organism>
<dbReference type="EMBL" id="CANHGI010000005">
    <property type="protein sequence ID" value="CAI5452418.1"/>
    <property type="molecule type" value="Genomic_DNA"/>
</dbReference>